<accession>A0A3B0JNK5</accession>
<feature type="signal peptide" evidence="2">
    <location>
        <begin position="1"/>
        <end position="19"/>
    </location>
</feature>
<feature type="chain" id="PRO_5017408346" description="TIL domain-containing protein" evidence="2">
    <location>
        <begin position="20"/>
        <end position="135"/>
    </location>
</feature>
<feature type="compositionally biased region" description="Acidic residues" evidence="1">
    <location>
        <begin position="126"/>
        <end position="135"/>
    </location>
</feature>
<evidence type="ECO:0000313" key="3">
    <source>
        <dbReference type="EMBL" id="SPP72788.1"/>
    </source>
</evidence>
<keyword evidence="2" id="KW-0732">Signal</keyword>
<proteinExistence type="predicted"/>
<feature type="compositionally biased region" description="Basic and acidic residues" evidence="1">
    <location>
        <begin position="116"/>
        <end position="125"/>
    </location>
</feature>
<dbReference type="AlphaFoldDB" id="A0A3B0JNK5"/>
<dbReference type="Proteomes" id="UP000268350">
    <property type="component" value="Unassembled WGS sequence"/>
</dbReference>
<evidence type="ECO:0008006" key="5">
    <source>
        <dbReference type="Google" id="ProtNLM"/>
    </source>
</evidence>
<sequence>MRSCILAALCSLLLQLASAHMAVPCQGTTYYDCYHYCRGSCHGRECFHRCNSGCGCQEAFIVRNNGACRKLEVCQVGDDDEDSHNGSLPQAKVGGGSPQFPPAGPDLGRKLAPGSEDSKDAKDADTGEESTDDKD</sequence>
<gene>
    <name evidence="3" type="ORF">DGUA_6G000176</name>
</gene>
<dbReference type="EMBL" id="OUUW01000001">
    <property type="protein sequence ID" value="SPP72788.1"/>
    <property type="molecule type" value="Genomic_DNA"/>
</dbReference>
<dbReference type="OrthoDB" id="7871913at2759"/>
<feature type="region of interest" description="Disordered" evidence="1">
    <location>
        <begin position="78"/>
        <end position="135"/>
    </location>
</feature>
<evidence type="ECO:0000313" key="4">
    <source>
        <dbReference type="Proteomes" id="UP000268350"/>
    </source>
</evidence>
<evidence type="ECO:0000256" key="2">
    <source>
        <dbReference type="SAM" id="SignalP"/>
    </source>
</evidence>
<name>A0A3B0JNK5_DROGU</name>
<organism evidence="3 4">
    <name type="scientific">Drosophila guanche</name>
    <name type="common">Fruit fly</name>
    <dbReference type="NCBI Taxonomy" id="7266"/>
    <lineage>
        <taxon>Eukaryota</taxon>
        <taxon>Metazoa</taxon>
        <taxon>Ecdysozoa</taxon>
        <taxon>Arthropoda</taxon>
        <taxon>Hexapoda</taxon>
        <taxon>Insecta</taxon>
        <taxon>Pterygota</taxon>
        <taxon>Neoptera</taxon>
        <taxon>Endopterygota</taxon>
        <taxon>Diptera</taxon>
        <taxon>Brachycera</taxon>
        <taxon>Muscomorpha</taxon>
        <taxon>Ephydroidea</taxon>
        <taxon>Drosophilidae</taxon>
        <taxon>Drosophila</taxon>
        <taxon>Sophophora</taxon>
    </lineage>
</organism>
<evidence type="ECO:0000256" key="1">
    <source>
        <dbReference type="SAM" id="MobiDB-lite"/>
    </source>
</evidence>
<protein>
    <recommendedName>
        <fullName evidence="5">TIL domain-containing protein</fullName>
    </recommendedName>
</protein>
<keyword evidence="4" id="KW-1185">Reference proteome</keyword>
<reference evidence="4" key="1">
    <citation type="submission" date="2018-01" db="EMBL/GenBank/DDBJ databases">
        <authorList>
            <person name="Alioto T."/>
            <person name="Alioto T."/>
        </authorList>
    </citation>
    <scope>NUCLEOTIDE SEQUENCE [LARGE SCALE GENOMIC DNA]</scope>
</reference>